<dbReference type="CTD" id="105212851"/>
<evidence type="ECO:0000313" key="7">
    <source>
        <dbReference type="EMBL" id="JAD13199.1"/>
    </source>
</evidence>
<dbReference type="GeneID" id="105212851"/>
<evidence type="ECO:0000313" key="3">
    <source>
        <dbReference type="EMBL" id="JAD04158.1"/>
    </source>
</evidence>
<reference evidence="5" key="1">
    <citation type="submission" date="2014-11" db="EMBL/GenBank/DDBJ databases">
        <authorList>
            <person name="Geib S."/>
        </authorList>
    </citation>
    <scope>NUCLEOTIDE SEQUENCE</scope>
</reference>
<name>A0A0A1XLY8_ZEUCU</name>
<dbReference type="EMBL" id="GBXI01002266">
    <property type="protein sequence ID" value="JAD12026.1"/>
    <property type="molecule type" value="Transcribed_RNA"/>
</dbReference>
<reference evidence="5" key="2">
    <citation type="journal article" date="2015" name="Gigascience">
        <title>Reconstructing a comprehensive transcriptome assembly of a white-pupal translocated strain of the pest fruit fly Bactrocera cucurbitae.</title>
        <authorList>
            <person name="Sim S.B."/>
            <person name="Calla B."/>
            <person name="Hall B."/>
            <person name="DeRego T."/>
            <person name="Geib S.M."/>
        </authorList>
    </citation>
    <scope>NUCLEOTIDE SEQUENCE</scope>
</reference>
<protein>
    <submittedName>
        <fullName evidence="5">Transcriptional regulator lytR</fullName>
    </submittedName>
</protein>
<dbReference type="EMBL" id="GBXI01010139">
    <property type="protein sequence ID" value="JAD04153.1"/>
    <property type="molecule type" value="Transcribed_RNA"/>
</dbReference>
<dbReference type="OrthoDB" id="7987013at2759"/>
<accession>A0A0A1XLY8</accession>
<dbReference type="EMBL" id="GBXI01002830">
    <property type="protein sequence ID" value="JAD11462.1"/>
    <property type="molecule type" value="Transcribed_RNA"/>
</dbReference>
<dbReference type="AlphaFoldDB" id="A0A0A1XLY8"/>
<dbReference type="EMBL" id="GBXI01001870">
    <property type="protein sequence ID" value="JAD12422.1"/>
    <property type="molecule type" value="Transcribed_RNA"/>
</dbReference>
<evidence type="ECO:0000256" key="1">
    <source>
        <dbReference type="SAM" id="MobiDB-lite"/>
    </source>
</evidence>
<evidence type="ECO:0000313" key="2">
    <source>
        <dbReference type="EMBL" id="JAD04153.1"/>
    </source>
</evidence>
<gene>
    <name evidence="5" type="primary">lytR_2</name>
    <name evidence="6" type="synonym">lytR_0</name>
    <name evidence="2" type="synonym">lytR_3</name>
    <name evidence="7" type="synonym">lytR_4</name>
    <name evidence="4" type="synonym">lytR_5</name>
    <name evidence="3" type="synonym">lytR_6</name>
    <name evidence="2" type="ORF">g.20032</name>
    <name evidence="6" type="ORF">g.20036</name>
    <name evidence="3" type="ORF">g.20041</name>
    <name evidence="7" type="ORF">g.20049</name>
    <name evidence="4" type="ORF">g.20053</name>
    <name evidence="5" type="ORF">g.20055</name>
</gene>
<evidence type="ECO:0000313" key="4">
    <source>
        <dbReference type="EMBL" id="JAD11462.1"/>
    </source>
</evidence>
<organism evidence="5">
    <name type="scientific">Zeugodacus cucurbitae</name>
    <name type="common">Melon fruit fly</name>
    <name type="synonym">Bactrocera cucurbitae</name>
    <dbReference type="NCBI Taxonomy" id="28588"/>
    <lineage>
        <taxon>Eukaryota</taxon>
        <taxon>Metazoa</taxon>
        <taxon>Ecdysozoa</taxon>
        <taxon>Arthropoda</taxon>
        <taxon>Hexapoda</taxon>
        <taxon>Insecta</taxon>
        <taxon>Pterygota</taxon>
        <taxon>Neoptera</taxon>
        <taxon>Endopterygota</taxon>
        <taxon>Diptera</taxon>
        <taxon>Brachycera</taxon>
        <taxon>Muscomorpha</taxon>
        <taxon>Tephritoidea</taxon>
        <taxon>Tephritidae</taxon>
        <taxon>Zeugodacus</taxon>
        <taxon>Zeugodacus</taxon>
    </lineage>
</organism>
<proteinExistence type="predicted"/>
<feature type="region of interest" description="Disordered" evidence="1">
    <location>
        <begin position="351"/>
        <end position="373"/>
    </location>
</feature>
<sequence length="466" mass="52094">MQNGIDFEEIITCTDIDSNLALGNHIAELVSFNGEKVNHSCEGVEVDLILKDQLRHRDNSYGGRSDWIVHNATSNQVRWTRNNIAATMERFEPTGHPHPTSLDYGLADTVVASINEETNAVKILNPPNRSSIDIESLGAVGPANHVYSYANYEPSVNCVSNISQKQLREKCKNEQIHFEQNLLPKGLYSKASSEQNGFLPIRDRHTYTTHYGTTENLYEEVSEKNIRKVLSDNRVSITANCVKEELLRVQHNHFRVLEELNLSLEALIMPPNLTSKNIEERAESIVHCRGVGTGFASAVVTSNKMLPQKRRKFGLLVRDSSTLSGHRNKPAFSSTSLEDVSETFQSVDCKDNFQNSSNKDELDEEDLDSGFSGSGISSGASYNESLRYYKTSSTSKTQNNLFSKNLYCSPPPSFVFTTKNNMTSQQATSAANKQYCFDLNTHHIHSTPVALSTYTKTKTNFLSEKS</sequence>
<evidence type="ECO:0000313" key="6">
    <source>
        <dbReference type="EMBL" id="JAD12422.1"/>
    </source>
</evidence>
<evidence type="ECO:0000313" key="5">
    <source>
        <dbReference type="EMBL" id="JAD12026.1"/>
    </source>
</evidence>
<dbReference type="EMBL" id="GBXI01001093">
    <property type="protein sequence ID" value="JAD13199.1"/>
    <property type="molecule type" value="Transcribed_RNA"/>
</dbReference>
<dbReference type="EMBL" id="GBXI01010134">
    <property type="protein sequence ID" value="JAD04158.1"/>
    <property type="molecule type" value="Transcribed_RNA"/>
</dbReference>